<evidence type="ECO:0000256" key="19">
    <source>
        <dbReference type="PIRSR" id="PIRSR005149-1"/>
    </source>
</evidence>
<dbReference type="PANTHER" id="PTHR12863">
    <property type="entry name" value="FATTY ACID HYDROXYLASE"/>
    <property type="match status" value="1"/>
</dbReference>
<dbReference type="STRING" id="105231.A0A1Y1IRY9"/>
<proteinExistence type="inferred from homology"/>
<dbReference type="InterPro" id="IPR018506">
    <property type="entry name" value="Cyt_B5_heme-BS"/>
</dbReference>
<organism evidence="23 24">
    <name type="scientific">Klebsormidium nitens</name>
    <name type="common">Green alga</name>
    <name type="synonym">Ulothrix nitens</name>
    <dbReference type="NCBI Taxonomy" id="105231"/>
    <lineage>
        <taxon>Eukaryota</taxon>
        <taxon>Viridiplantae</taxon>
        <taxon>Streptophyta</taxon>
        <taxon>Klebsormidiophyceae</taxon>
        <taxon>Klebsormidiales</taxon>
        <taxon>Klebsormidiaceae</taxon>
        <taxon>Klebsormidium</taxon>
    </lineage>
</organism>
<evidence type="ECO:0000313" key="23">
    <source>
        <dbReference type="EMBL" id="GAQ93434.1"/>
    </source>
</evidence>
<feature type="binding site" evidence="19">
    <location>
        <position position="299"/>
    </location>
    <ligand>
        <name>Zn(2+)</name>
        <dbReference type="ChEBI" id="CHEBI:29105"/>
        <label>1</label>
    </ligand>
</feature>
<evidence type="ECO:0000256" key="14">
    <source>
        <dbReference type="ARBA" id="ARBA00023004"/>
    </source>
</evidence>
<feature type="binding site" evidence="19">
    <location>
        <position position="202"/>
    </location>
    <ligand>
        <name>Zn(2+)</name>
        <dbReference type="ChEBI" id="CHEBI:29105"/>
        <label>1</label>
    </ligand>
</feature>
<dbReference type="PROSITE" id="PS50255">
    <property type="entry name" value="CYTOCHROME_B5_2"/>
    <property type="match status" value="1"/>
</dbReference>
<feature type="binding site" description="axial binding residue" evidence="20">
    <location>
        <position position="33"/>
    </location>
    <ligand>
        <name>heme</name>
        <dbReference type="ChEBI" id="CHEBI:30413"/>
    </ligand>
    <ligandPart>
        <name>Fe</name>
        <dbReference type="ChEBI" id="CHEBI:18248"/>
    </ligandPart>
</feature>
<dbReference type="OrthoDB" id="260519at2759"/>
<dbReference type="InterPro" id="IPR001199">
    <property type="entry name" value="Cyt_B5-like_heme/steroid-bd"/>
</dbReference>
<dbReference type="SMART" id="SM01117">
    <property type="entry name" value="Cyt-b5"/>
    <property type="match status" value="1"/>
</dbReference>
<comment type="pathway">
    <text evidence="2">Sphingolipid metabolism.</text>
</comment>
<evidence type="ECO:0000256" key="8">
    <source>
        <dbReference type="ARBA" id="ARBA00022723"/>
    </source>
</evidence>
<evidence type="ECO:0000256" key="5">
    <source>
        <dbReference type="ARBA" id="ARBA00022516"/>
    </source>
</evidence>
<keyword evidence="12 21" id="KW-1133">Transmembrane helix</keyword>
<evidence type="ECO:0000256" key="20">
    <source>
        <dbReference type="PIRSR" id="PIRSR005149-50"/>
    </source>
</evidence>
<dbReference type="OMA" id="HFVHHDQ"/>
<evidence type="ECO:0000256" key="13">
    <source>
        <dbReference type="ARBA" id="ARBA00023002"/>
    </source>
</evidence>
<evidence type="ECO:0000256" key="10">
    <source>
        <dbReference type="ARBA" id="ARBA00022832"/>
    </source>
</evidence>
<dbReference type="InterPro" id="IPR036400">
    <property type="entry name" value="Cyt_B5-like_heme/steroid_sf"/>
</dbReference>
<evidence type="ECO:0000256" key="6">
    <source>
        <dbReference type="ARBA" id="ARBA00022617"/>
    </source>
</evidence>
<keyword evidence="10 18" id="KW-0276">Fatty acid metabolism</keyword>
<feature type="binding site" evidence="19">
    <location>
        <position position="296"/>
    </location>
    <ligand>
        <name>Zn(2+)</name>
        <dbReference type="ChEBI" id="CHEBI:29105"/>
        <label>1</label>
    </ligand>
</feature>
<comment type="cofactor">
    <cofactor evidence="18 19">
        <name>Zn(2+)</name>
        <dbReference type="ChEBI" id="CHEBI:29105"/>
    </cofactor>
    <text evidence="18 19">Binds 2 Zn(2+) ions per subunit that likely form a catalytic dimetal center.</text>
</comment>
<dbReference type="InterPro" id="IPR014430">
    <property type="entry name" value="Scs7"/>
</dbReference>
<keyword evidence="8 18" id="KW-0479">Metal-binding</keyword>
<comment type="pathway">
    <text evidence="3">Lipid metabolism.</text>
</comment>
<keyword evidence="13 18" id="KW-0560">Oxidoreductase</keyword>
<reference evidence="23 24" key="1">
    <citation type="journal article" date="2014" name="Nat. Commun.">
        <title>Klebsormidium flaccidum genome reveals primary factors for plant terrestrial adaptation.</title>
        <authorList>
            <person name="Hori K."/>
            <person name="Maruyama F."/>
            <person name="Fujisawa T."/>
            <person name="Togashi T."/>
            <person name="Yamamoto N."/>
            <person name="Seo M."/>
            <person name="Sato S."/>
            <person name="Yamada T."/>
            <person name="Mori H."/>
            <person name="Tajima N."/>
            <person name="Moriyama T."/>
            <person name="Ikeuchi M."/>
            <person name="Watanabe M."/>
            <person name="Wada H."/>
            <person name="Kobayashi K."/>
            <person name="Saito M."/>
            <person name="Masuda T."/>
            <person name="Sasaki-Sekimoto Y."/>
            <person name="Mashiguchi K."/>
            <person name="Awai K."/>
            <person name="Shimojima M."/>
            <person name="Masuda S."/>
            <person name="Iwai M."/>
            <person name="Nobusawa T."/>
            <person name="Narise T."/>
            <person name="Kondo S."/>
            <person name="Saito H."/>
            <person name="Sato R."/>
            <person name="Murakawa M."/>
            <person name="Ihara Y."/>
            <person name="Oshima-Yamada Y."/>
            <person name="Ohtaka K."/>
            <person name="Satoh M."/>
            <person name="Sonobe K."/>
            <person name="Ishii M."/>
            <person name="Ohtani R."/>
            <person name="Kanamori-Sato M."/>
            <person name="Honoki R."/>
            <person name="Miyazaki D."/>
            <person name="Mochizuki H."/>
            <person name="Umetsu J."/>
            <person name="Higashi K."/>
            <person name="Shibata D."/>
            <person name="Kamiya Y."/>
            <person name="Sato N."/>
            <person name="Nakamura Y."/>
            <person name="Tabata S."/>
            <person name="Ida S."/>
            <person name="Kurokawa K."/>
            <person name="Ohta H."/>
        </authorList>
    </citation>
    <scope>NUCLEOTIDE SEQUENCE [LARGE SCALE GENOMIC DNA]</scope>
    <source>
        <strain evidence="23 24">NIES-2285</strain>
    </source>
</reference>
<evidence type="ECO:0000256" key="18">
    <source>
        <dbReference type="PIRNR" id="PIRNR005149"/>
    </source>
</evidence>
<evidence type="ECO:0000256" key="2">
    <source>
        <dbReference type="ARBA" id="ARBA00004991"/>
    </source>
</evidence>
<comment type="similarity">
    <text evidence="4 18">Belongs to the sterol desaturase family. SCS7 subfamily.</text>
</comment>
<dbReference type="PANTHER" id="PTHR12863:SF1">
    <property type="entry name" value="FATTY ACID 2-HYDROXYLASE"/>
    <property type="match status" value="1"/>
</dbReference>
<comment type="subcellular location">
    <subcellularLocation>
        <location evidence="1">Endoplasmic reticulum membrane</location>
        <topology evidence="1">Multi-pass membrane protein</topology>
    </subcellularLocation>
</comment>
<feature type="binding site" evidence="19">
    <location>
        <position position="221"/>
    </location>
    <ligand>
        <name>Zn(2+)</name>
        <dbReference type="ChEBI" id="CHEBI:29105"/>
        <label>1</label>
    </ligand>
</feature>
<keyword evidence="24" id="KW-1185">Reference proteome</keyword>
<keyword evidence="5 18" id="KW-0444">Lipid biosynthesis</keyword>
<dbReference type="AlphaFoldDB" id="A0A1Y1IRY9"/>
<evidence type="ECO:0000259" key="22">
    <source>
        <dbReference type="PROSITE" id="PS50255"/>
    </source>
</evidence>
<evidence type="ECO:0000313" key="24">
    <source>
        <dbReference type="Proteomes" id="UP000054558"/>
    </source>
</evidence>
<dbReference type="SUPFAM" id="SSF55856">
    <property type="entry name" value="Cytochrome b5-like heme/steroid binding domain"/>
    <property type="match status" value="1"/>
</dbReference>
<feature type="binding site" evidence="19">
    <location>
        <position position="280"/>
    </location>
    <ligand>
        <name>Zn(2+)</name>
        <dbReference type="ChEBI" id="CHEBI:29105"/>
        <label>1</label>
    </ligand>
</feature>
<keyword evidence="6 20" id="KW-0349">Heme</keyword>
<evidence type="ECO:0000256" key="21">
    <source>
        <dbReference type="SAM" id="Phobius"/>
    </source>
</evidence>
<feature type="binding site" evidence="19">
    <location>
        <position position="300"/>
    </location>
    <ligand>
        <name>Zn(2+)</name>
        <dbReference type="ChEBI" id="CHEBI:29105"/>
        <label>1</label>
    </ligand>
</feature>
<dbReference type="EMBL" id="DF238475">
    <property type="protein sequence ID" value="GAQ93434.1"/>
    <property type="molecule type" value="Genomic_DNA"/>
</dbReference>
<dbReference type="GO" id="GO:0020037">
    <property type="term" value="F:heme binding"/>
    <property type="evidence" value="ECO:0007669"/>
    <property type="project" value="InterPro"/>
</dbReference>
<keyword evidence="7 21" id="KW-0812">Transmembrane</keyword>
<feature type="domain" description="Cytochrome b5 heme-binding" evidence="22">
    <location>
        <begin position="1"/>
        <end position="81"/>
    </location>
</feature>
<feature type="binding site" evidence="19">
    <location>
        <position position="222"/>
    </location>
    <ligand>
        <name>Zn(2+)</name>
        <dbReference type="ChEBI" id="CHEBI:29105"/>
        <label>1</label>
    </ligand>
</feature>
<feature type="transmembrane region" description="Helical" evidence="21">
    <location>
        <begin position="141"/>
        <end position="161"/>
    </location>
</feature>
<keyword evidence="14 18" id="KW-0408">Iron</keyword>
<feature type="transmembrane region" description="Helical" evidence="21">
    <location>
        <begin position="231"/>
        <end position="248"/>
    </location>
</feature>
<feature type="binding site" evidence="19">
    <location>
        <position position="218"/>
    </location>
    <ligand>
        <name>Zn(2+)</name>
        <dbReference type="ChEBI" id="CHEBI:29105"/>
        <label>1</label>
    </ligand>
</feature>
<gene>
    <name evidence="23" type="ORF">KFL_015260010</name>
</gene>
<accession>A0A1Y1IRY9</accession>
<evidence type="ECO:0000256" key="3">
    <source>
        <dbReference type="ARBA" id="ARBA00005189"/>
    </source>
</evidence>
<protein>
    <recommendedName>
        <fullName evidence="18">Fatty acid 2-hydroxylase</fullName>
        <ecNumber evidence="18">1.-.-.-</ecNumber>
    </recommendedName>
</protein>
<evidence type="ECO:0000256" key="16">
    <source>
        <dbReference type="ARBA" id="ARBA00023136"/>
    </source>
</evidence>
<comment type="function">
    <text evidence="18">Catalyzes stereospecific hydroxylation of free fatty acids at the C-2 position to produce (R)-2-hydroxy fatty acids, which are building blocks of sphingolipids and glycosphingolipids common in neural tissue and epidermis. Plays an essential role in the synthesis of galactosphingolipids of the myelin sheath. Responsible for the synthesis of sphingolipids and glycosphingolipids involved in the formation of epidermal lamellar bodies critical for skin permeability barrier. Participates in the synthesis of glycosphingolipids and a fraction of type II wax diesters in sebaceous gland, specifically regulating hair follicle homeostasis. Involved in the synthesis of sphingolipids of plasma membrane rafts, controlling lipid raft mobility and trafficking of raft-associated proteins.</text>
</comment>
<dbReference type="PIRSF" id="PIRSF005149">
    <property type="entry name" value="IPC-B_HD"/>
    <property type="match status" value="1"/>
</dbReference>
<keyword evidence="15 18" id="KW-0443">Lipid metabolism</keyword>
<dbReference type="GO" id="GO:0080132">
    <property type="term" value="F:fatty acid 2-hydroxylase activity"/>
    <property type="evidence" value="ECO:0000318"/>
    <property type="project" value="GO_Central"/>
</dbReference>
<evidence type="ECO:0000256" key="12">
    <source>
        <dbReference type="ARBA" id="ARBA00022989"/>
    </source>
</evidence>
<keyword evidence="9 18" id="KW-0256">Endoplasmic reticulum</keyword>
<evidence type="ECO:0000256" key="11">
    <source>
        <dbReference type="ARBA" id="ARBA00022833"/>
    </source>
</evidence>
<dbReference type="Pfam" id="PF04116">
    <property type="entry name" value="FA_hydroxylase"/>
    <property type="match status" value="1"/>
</dbReference>
<feature type="transmembrane region" description="Helical" evidence="21">
    <location>
        <begin position="173"/>
        <end position="192"/>
    </location>
</feature>
<evidence type="ECO:0000256" key="4">
    <source>
        <dbReference type="ARBA" id="ARBA00005747"/>
    </source>
</evidence>
<feature type="binding site" evidence="19">
    <location>
        <position position="197"/>
    </location>
    <ligand>
        <name>Zn(2+)</name>
        <dbReference type="ChEBI" id="CHEBI:29105"/>
        <label>1</label>
    </ligand>
</feature>
<feature type="binding site" description="axial binding residue" evidence="20">
    <location>
        <position position="64"/>
    </location>
    <ligand>
        <name>heme</name>
        <dbReference type="ChEBI" id="CHEBI:30413"/>
    </ligand>
    <ligandPart>
        <name>Fe</name>
        <dbReference type="ChEBI" id="CHEBI:18248"/>
    </ligandPart>
</feature>
<dbReference type="GO" id="GO:0005783">
    <property type="term" value="C:endoplasmic reticulum"/>
    <property type="evidence" value="ECO:0000318"/>
    <property type="project" value="GO_Central"/>
</dbReference>
<dbReference type="Pfam" id="PF00173">
    <property type="entry name" value="Cyt-b5"/>
    <property type="match status" value="1"/>
</dbReference>
<evidence type="ECO:0000256" key="7">
    <source>
        <dbReference type="ARBA" id="ARBA00022692"/>
    </source>
</evidence>
<comment type="cofactor">
    <cofactor evidence="20">
        <name>Fe cation</name>
        <dbReference type="ChEBI" id="CHEBI:24875"/>
    </cofactor>
</comment>
<keyword evidence="16 18" id="KW-0472">Membrane</keyword>
<feature type="binding site" evidence="19">
    <location>
        <position position="276"/>
    </location>
    <ligand>
        <name>Zn(2+)</name>
        <dbReference type="ChEBI" id="CHEBI:29105"/>
        <label>1</label>
    </ligand>
</feature>
<sequence length="325" mass="36497">MSVDELRLHASEADAWVRVHNKVYDVTGFLDAHPGGRQVLLEHMGGSDLAPLMASHHDSGAHAHSRAAYEILEQYCIGRLSEAGLEPSAPPPQAAPAAPDFQVDPSKPLVFQVGHLGPRYDAWVHQPIVSRAHPRFFHSHILEFLSITPWQAIPAVWLPVVAALQRAAHRAGLALPTHAACVAGGLLLWTLLEYSLHRFLFHQKTSSYWFNTLHFLLHGVHHKHPMDSYRLVFPPVLTLIFVALFWPLFYAVLPLGPCCAMFGGVLLGYVGYDLTHYYLHHGTSTWALPRQLKRNHMKHHFKFTESGFGITSTLWDHIFGSRLPE</sequence>
<keyword evidence="17 18" id="KW-0275">Fatty acid biosynthesis</keyword>
<dbReference type="InterPro" id="IPR006694">
    <property type="entry name" value="Fatty_acid_hydroxylase"/>
</dbReference>
<keyword evidence="11 19" id="KW-0862">Zinc</keyword>
<evidence type="ECO:0000256" key="1">
    <source>
        <dbReference type="ARBA" id="ARBA00004477"/>
    </source>
</evidence>
<evidence type="ECO:0000256" key="15">
    <source>
        <dbReference type="ARBA" id="ARBA00023098"/>
    </source>
</evidence>
<name>A0A1Y1IRY9_KLENI</name>
<evidence type="ECO:0000256" key="9">
    <source>
        <dbReference type="ARBA" id="ARBA00022824"/>
    </source>
</evidence>
<dbReference type="GO" id="GO:0005506">
    <property type="term" value="F:iron ion binding"/>
    <property type="evidence" value="ECO:0007669"/>
    <property type="project" value="UniProtKB-UniRule"/>
</dbReference>
<dbReference type="EC" id="1.-.-.-" evidence="18"/>
<dbReference type="Gene3D" id="3.10.120.10">
    <property type="entry name" value="Cytochrome b5-like heme/steroid binding domain"/>
    <property type="match status" value="1"/>
</dbReference>
<dbReference type="GO" id="GO:0006631">
    <property type="term" value="P:fatty acid metabolic process"/>
    <property type="evidence" value="ECO:0000318"/>
    <property type="project" value="GO_Central"/>
</dbReference>
<evidence type="ECO:0000256" key="17">
    <source>
        <dbReference type="ARBA" id="ARBA00023160"/>
    </source>
</evidence>
<dbReference type="Proteomes" id="UP000054558">
    <property type="component" value="Unassembled WGS sequence"/>
</dbReference>
<dbReference type="PROSITE" id="PS00191">
    <property type="entry name" value="CYTOCHROME_B5_1"/>
    <property type="match status" value="1"/>
</dbReference>
<dbReference type="GO" id="GO:0005789">
    <property type="term" value="C:endoplasmic reticulum membrane"/>
    <property type="evidence" value="ECO:0007669"/>
    <property type="project" value="UniProtKB-SubCell"/>
</dbReference>
<dbReference type="GO" id="GO:0006633">
    <property type="term" value="P:fatty acid biosynthetic process"/>
    <property type="evidence" value="ECO:0007669"/>
    <property type="project" value="UniProtKB-KW"/>
</dbReference>